<proteinExistence type="predicted"/>
<dbReference type="EMBL" id="JAFVMG010000001">
    <property type="protein sequence ID" value="MBO1327298.1"/>
    <property type="molecule type" value="Genomic_DNA"/>
</dbReference>
<gene>
    <name evidence="2" type="ORF">J2D75_02255</name>
</gene>
<keyword evidence="3" id="KW-1185">Reference proteome</keyword>
<dbReference type="Proteomes" id="UP000664399">
    <property type="component" value="Unassembled WGS sequence"/>
</dbReference>
<sequence length="96" mass="10108">MTRGPAKAAAKKGALWKRWLSRGACIVAFAYLATLGVFFLAGRRPEAILFQSLGLAAMPLLIVVLFALPKGLFRGTFKSGASLVVLGVSALQAGIF</sequence>
<accession>A0ABS3LKR9</accession>
<evidence type="ECO:0000313" key="2">
    <source>
        <dbReference type="EMBL" id="MBO1327298.1"/>
    </source>
</evidence>
<feature type="transmembrane region" description="Helical" evidence="1">
    <location>
        <begin position="20"/>
        <end position="41"/>
    </location>
</feature>
<keyword evidence="1" id="KW-1133">Transmembrane helix</keyword>
<evidence type="ECO:0000256" key="1">
    <source>
        <dbReference type="SAM" id="Phobius"/>
    </source>
</evidence>
<reference evidence="2 3" key="1">
    <citation type="submission" date="2021-03" db="EMBL/GenBank/DDBJ databases">
        <title>The complete genome sequence of Acetobacter suratthaniensis TBRC 1719.</title>
        <authorList>
            <person name="Charoenyingcharoen P."/>
            <person name="Yukphan P."/>
        </authorList>
    </citation>
    <scope>NUCLEOTIDE SEQUENCE [LARGE SCALE GENOMIC DNA]</scope>
    <source>
        <strain evidence="2 3">TBRC 1719</strain>
    </source>
</reference>
<protein>
    <submittedName>
        <fullName evidence="2">Uncharacterized protein</fullName>
    </submittedName>
</protein>
<feature type="transmembrane region" description="Helical" evidence="1">
    <location>
        <begin position="47"/>
        <end position="68"/>
    </location>
</feature>
<evidence type="ECO:0000313" key="3">
    <source>
        <dbReference type="Proteomes" id="UP000664399"/>
    </source>
</evidence>
<organism evidence="2 3">
    <name type="scientific">Acetobacter suratthaniensis</name>
    <dbReference type="NCBI Taxonomy" id="1502841"/>
    <lineage>
        <taxon>Bacteria</taxon>
        <taxon>Pseudomonadati</taxon>
        <taxon>Pseudomonadota</taxon>
        <taxon>Alphaproteobacteria</taxon>
        <taxon>Acetobacterales</taxon>
        <taxon>Acetobacteraceae</taxon>
        <taxon>Acetobacter</taxon>
    </lineage>
</organism>
<name>A0ABS3LKR9_9PROT</name>
<keyword evidence="1" id="KW-0472">Membrane</keyword>
<keyword evidence="1" id="KW-0812">Transmembrane</keyword>
<dbReference type="RefSeq" id="WP_207852284.1">
    <property type="nucleotide sequence ID" value="NZ_JAFVMG010000001.1"/>
</dbReference>
<comment type="caution">
    <text evidence="2">The sequence shown here is derived from an EMBL/GenBank/DDBJ whole genome shotgun (WGS) entry which is preliminary data.</text>
</comment>